<evidence type="ECO:0000313" key="3">
    <source>
        <dbReference type="Proteomes" id="UP000005380"/>
    </source>
</evidence>
<dbReference type="STRING" id="717772.THIAE_06125"/>
<dbReference type="EMBL" id="CP007030">
    <property type="protein sequence ID" value="AHF02292.1"/>
    <property type="molecule type" value="Genomic_DNA"/>
</dbReference>
<dbReference type="Proteomes" id="UP000005380">
    <property type="component" value="Chromosome"/>
</dbReference>
<protein>
    <submittedName>
        <fullName evidence="2">Uncharacterized protein</fullName>
    </submittedName>
</protein>
<feature type="transmembrane region" description="Helical" evidence="1">
    <location>
        <begin position="65"/>
        <end position="89"/>
    </location>
</feature>
<dbReference type="AlphaFoldDB" id="W0DV28"/>
<keyword evidence="1" id="KW-0812">Transmembrane</keyword>
<evidence type="ECO:0000256" key="1">
    <source>
        <dbReference type="SAM" id="Phobius"/>
    </source>
</evidence>
<feature type="transmembrane region" description="Helical" evidence="1">
    <location>
        <begin position="109"/>
        <end position="131"/>
    </location>
</feature>
<keyword evidence="1" id="KW-1133">Transmembrane helix</keyword>
<keyword evidence="3" id="KW-1185">Reference proteome</keyword>
<dbReference type="RefSeq" id="WP_006460506.1">
    <property type="nucleotide sequence ID" value="NZ_CP007030.1"/>
</dbReference>
<evidence type="ECO:0000313" key="2">
    <source>
        <dbReference type="EMBL" id="AHF02292.1"/>
    </source>
</evidence>
<name>W0DV28_9GAMM</name>
<dbReference type="HOGENOM" id="CLU_1834257_0_0_6"/>
<gene>
    <name evidence="2" type="ORF">THIAE_06125</name>
</gene>
<accession>W0DV28</accession>
<proteinExistence type="predicted"/>
<dbReference type="InParanoid" id="W0DV28"/>
<organism evidence="2 3">
    <name type="scientific">Thiomicrospira aerophila AL3</name>
    <dbReference type="NCBI Taxonomy" id="717772"/>
    <lineage>
        <taxon>Bacteria</taxon>
        <taxon>Pseudomonadati</taxon>
        <taxon>Pseudomonadota</taxon>
        <taxon>Gammaproteobacteria</taxon>
        <taxon>Thiotrichales</taxon>
        <taxon>Piscirickettsiaceae</taxon>
        <taxon>Thiomicrospira</taxon>
    </lineage>
</organism>
<keyword evidence="1" id="KW-0472">Membrane</keyword>
<reference evidence="2 3" key="1">
    <citation type="submission" date="2013-12" db="EMBL/GenBank/DDBJ databases">
        <authorList>
            <consortium name="DOE Joint Genome Institute"/>
            <person name="Kappler U."/>
            <person name="Huntemann M."/>
            <person name="Han J."/>
            <person name="Chen A."/>
            <person name="Kyrpides N."/>
            <person name="Mavromatis K."/>
            <person name="Markowitz V."/>
            <person name="Palaniappan K."/>
            <person name="Ivanova N."/>
            <person name="Schaumberg A."/>
            <person name="Pati A."/>
            <person name="Liolios K."/>
            <person name="Nordberg H.P."/>
            <person name="Cantor M.N."/>
            <person name="Hua S.X."/>
            <person name="Woyke T."/>
        </authorList>
    </citation>
    <scope>NUCLEOTIDE SEQUENCE [LARGE SCALE GENOMIC DNA]</scope>
    <source>
        <strain evidence="3">AL2</strain>
    </source>
</reference>
<dbReference type="KEGG" id="tao:THIAE_06125"/>
<sequence>MKKMITKLTASKEQLLGVGVFGLAIGMAMVADPVMASSVPAAPGINVGSIVDESDGMDNMLTSIMGWVIQILSAIAMAGAALGYTFALWTGFQKLQDDNESKSYKMGNFMTTAIVGIIVVAVVVVMGMIMYNYGGSLRGA</sequence>